<dbReference type="Proteomes" id="UP000034344">
    <property type="component" value="Unassembled WGS sequence"/>
</dbReference>
<sequence length="105" mass="12410">MPLHGEQLFTILVNESSQHMYEAIYEKISVLSLFDHEKGVVIPKKIRWKGRIYTIIKLSYHHKIRQGQNLLHIFHVTDGVMDFRLRLDTHNLHWMLEEISDGTSS</sequence>
<accession>A0A0G0EKL1</accession>
<proteinExistence type="predicted"/>
<evidence type="ECO:0000313" key="2">
    <source>
        <dbReference type="Proteomes" id="UP000034344"/>
    </source>
</evidence>
<evidence type="ECO:0000313" key="1">
    <source>
        <dbReference type="EMBL" id="KKQ01595.1"/>
    </source>
</evidence>
<name>A0A0G0EKL1_9BACT</name>
<gene>
    <name evidence="1" type="ORF">US11_C0006G0037</name>
</gene>
<reference evidence="1 2" key="1">
    <citation type="journal article" date="2015" name="Nature">
        <title>rRNA introns, odd ribosomes, and small enigmatic genomes across a large radiation of phyla.</title>
        <authorList>
            <person name="Brown C.T."/>
            <person name="Hug L.A."/>
            <person name="Thomas B.C."/>
            <person name="Sharon I."/>
            <person name="Castelle C.J."/>
            <person name="Singh A."/>
            <person name="Wilkins M.J."/>
            <person name="Williams K.H."/>
            <person name="Banfield J.F."/>
        </authorList>
    </citation>
    <scope>NUCLEOTIDE SEQUENCE [LARGE SCALE GENOMIC DNA]</scope>
</reference>
<organism evidence="1 2">
    <name type="scientific">Candidatus Roizmanbacteria bacterium GW2011_GWA2_36_23</name>
    <dbReference type="NCBI Taxonomy" id="1618480"/>
    <lineage>
        <taxon>Bacteria</taxon>
        <taxon>Candidatus Roizmaniibacteriota</taxon>
    </lineage>
</organism>
<comment type="caution">
    <text evidence="1">The sequence shown here is derived from an EMBL/GenBank/DDBJ whole genome shotgun (WGS) entry which is preliminary data.</text>
</comment>
<dbReference type="AlphaFoldDB" id="A0A0G0EKL1"/>
<dbReference type="EMBL" id="LBRS01000006">
    <property type="protein sequence ID" value="KKQ01595.1"/>
    <property type="molecule type" value="Genomic_DNA"/>
</dbReference>
<protein>
    <submittedName>
        <fullName evidence="1">Uncharacterized protein</fullName>
    </submittedName>
</protein>
<dbReference type="STRING" id="1618480.US11_C0006G0037"/>